<organism evidence="1 2">
    <name type="scientific">Serratia quinivorans</name>
    <dbReference type="NCBI Taxonomy" id="137545"/>
    <lineage>
        <taxon>Bacteria</taxon>
        <taxon>Pseudomonadati</taxon>
        <taxon>Pseudomonadota</taxon>
        <taxon>Gammaproteobacteria</taxon>
        <taxon>Enterobacterales</taxon>
        <taxon>Yersiniaceae</taxon>
        <taxon>Serratia</taxon>
    </lineage>
</organism>
<evidence type="ECO:0000313" key="1">
    <source>
        <dbReference type="EMBL" id="MEX3173270.1"/>
    </source>
</evidence>
<dbReference type="Proteomes" id="UP001558101">
    <property type="component" value="Unassembled WGS sequence"/>
</dbReference>
<accession>A0ABV3ULG0</accession>
<comment type="caution">
    <text evidence="1">The sequence shown here is derived from an EMBL/GenBank/DDBJ whole genome shotgun (WGS) entry which is preliminary data.</text>
</comment>
<reference evidence="1 2" key="1">
    <citation type="submission" date="2024-07" db="EMBL/GenBank/DDBJ databases">
        <title>Genomes of novel Serratia strains from suburban soil.</title>
        <authorList>
            <person name="Markert E.X."/>
            <person name="Severe K."/>
            <person name="Severe L."/>
            <person name="Twing K.I."/>
            <person name="Ward L.M."/>
        </authorList>
    </citation>
    <scope>NUCLEOTIDE SEQUENCE [LARGE SCALE GENOMIC DNA]</scope>
    <source>
        <strain evidence="1 2">3C-UT</strain>
    </source>
</reference>
<evidence type="ECO:0000313" key="2">
    <source>
        <dbReference type="Proteomes" id="UP001558101"/>
    </source>
</evidence>
<proteinExistence type="predicted"/>
<sequence>MLHARRESLHSAISLVFATEKLSEQEIFEYAQSLTAGKTLTEIPTAPGRFYAKLDDGSIVNLRSFSESSDKTKARWTIDIIGNEKLNALQGKVKKRTEIKFR</sequence>
<keyword evidence="2" id="KW-1185">Reference proteome</keyword>
<gene>
    <name evidence="1" type="ORF">AB4M04_14410</name>
</gene>
<dbReference type="RefSeq" id="WP_261408586.1">
    <property type="nucleotide sequence ID" value="NZ_CAMKHO010000002.1"/>
</dbReference>
<name>A0ABV3ULG0_9GAMM</name>
<dbReference type="EMBL" id="JBFQXQ010000001">
    <property type="protein sequence ID" value="MEX3173270.1"/>
    <property type="molecule type" value="Genomic_DNA"/>
</dbReference>
<protein>
    <submittedName>
        <fullName evidence="1">Hemagglutinin</fullName>
    </submittedName>
</protein>